<dbReference type="Gene3D" id="3.10.450.50">
    <property type="match status" value="1"/>
</dbReference>
<dbReference type="EMBL" id="MVHU01000062">
    <property type="protein sequence ID" value="ORA75228.1"/>
    <property type="molecule type" value="Genomic_DNA"/>
</dbReference>
<dbReference type="InterPro" id="IPR037401">
    <property type="entry name" value="SnoaL-like"/>
</dbReference>
<accession>A0A1X0DSE4</accession>
<dbReference type="Pfam" id="PF12680">
    <property type="entry name" value="SnoaL_2"/>
    <property type="match status" value="1"/>
</dbReference>
<dbReference type="SUPFAM" id="SSF54427">
    <property type="entry name" value="NTF2-like"/>
    <property type="match status" value="1"/>
</dbReference>
<sequence>MTEHPNATVLRDLYADLTRISDYVADDVVLHAAERDIPGAVPVYAGAQAVLNKEVGLVLRTAGTLVMDVDFVAANDHFGAASGYLRANLNGESIAMPFCGLWRFRDGRIVEHWENAYSAAEFAEFLARNPLP</sequence>
<dbReference type="RefSeq" id="WP_083083130.1">
    <property type="nucleotide sequence ID" value="NZ_MVHU01000062.1"/>
</dbReference>
<proteinExistence type="predicted"/>
<dbReference type="AlphaFoldDB" id="A0A1X0DSE4"/>
<protein>
    <recommendedName>
        <fullName evidence="1">SnoaL-like domain-containing protein</fullName>
    </recommendedName>
</protein>
<name>A0A1X0DSE4_9MYCO</name>
<dbReference type="Proteomes" id="UP000192713">
    <property type="component" value="Unassembled WGS sequence"/>
</dbReference>
<organism evidence="2 3">
    <name type="scientific">Mycolicibacter kumamotonensis</name>
    <dbReference type="NCBI Taxonomy" id="354243"/>
    <lineage>
        <taxon>Bacteria</taxon>
        <taxon>Bacillati</taxon>
        <taxon>Actinomycetota</taxon>
        <taxon>Actinomycetes</taxon>
        <taxon>Mycobacteriales</taxon>
        <taxon>Mycobacteriaceae</taxon>
        <taxon>Mycolicibacter</taxon>
    </lineage>
</organism>
<evidence type="ECO:0000313" key="3">
    <source>
        <dbReference type="Proteomes" id="UP000192713"/>
    </source>
</evidence>
<feature type="domain" description="SnoaL-like" evidence="1">
    <location>
        <begin position="16"/>
        <end position="112"/>
    </location>
</feature>
<dbReference type="InterPro" id="IPR032710">
    <property type="entry name" value="NTF2-like_dom_sf"/>
</dbReference>
<evidence type="ECO:0000313" key="2">
    <source>
        <dbReference type="EMBL" id="ORA75228.1"/>
    </source>
</evidence>
<gene>
    <name evidence="2" type="ORF">BST28_22200</name>
</gene>
<evidence type="ECO:0000259" key="1">
    <source>
        <dbReference type="Pfam" id="PF12680"/>
    </source>
</evidence>
<reference evidence="2 3" key="1">
    <citation type="submission" date="2017-02" db="EMBL/GenBank/DDBJ databases">
        <title>The new phylogeny of genus Mycobacterium.</title>
        <authorList>
            <person name="Tortoli E."/>
            <person name="Trovato A."/>
            <person name="Cirillo D.M."/>
        </authorList>
    </citation>
    <scope>NUCLEOTIDE SEQUENCE [LARGE SCALE GENOMIC DNA]</scope>
    <source>
        <strain evidence="2 3">DSM 45093</strain>
    </source>
</reference>
<comment type="caution">
    <text evidence="2">The sequence shown here is derived from an EMBL/GenBank/DDBJ whole genome shotgun (WGS) entry which is preliminary data.</text>
</comment>